<dbReference type="InterPro" id="IPR056740">
    <property type="entry name" value="ILV_EDD_C"/>
</dbReference>
<dbReference type="InterPro" id="IPR000581">
    <property type="entry name" value="ILV_EDD_N"/>
</dbReference>
<keyword evidence="3" id="KW-0479">Metal-binding</keyword>
<protein>
    <submittedName>
        <fullName evidence="11">Dihydroxy-acid dehydratase</fullName>
    </submittedName>
</protein>
<dbReference type="RefSeq" id="WP_172988656.1">
    <property type="nucleotide sequence ID" value="NZ_CP054038.1"/>
</dbReference>
<dbReference type="InterPro" id="IPR020558">
    <property type="entry name" value="DiOHA_6PGluconate_deHydtase_CS"/>
</dbReference>
<sequence length="598" mass="64150">MSAENLGSTGFDERPVPFSTAGDRPWGEGLRSQVWFGDPGKTGFMHRSWLRSEGLPDDTFEGRPVIGIANSWSELTSCNIHLRALAEHVKRGVWQAGGVPFEFPTTSAGEPLVRPTAMLLRNLMAMDLEETLRMNPLDGVVLLAGCDKTTPAYLMGAASVDLPTLLITGGPMLNGKYRGTDIGSGTSVWRFTEAYRAGQITADDVREAEGCMARSQGHCMTMGTASTMACVSEYMGMQLPGTAALGANDSRRATAAHLAGRRIVEMVAEDLRPSKILTRAAFENGVRANAALGGSTNAVIHLLALARRVGVELTLDDFDELVRDIPVLADLMPSGRFLMEEFQDAGGTAGLAATLGELLHRDTPTVTGRTLGENYDGAEVWDREVIRPLENPVKPVGWGIAVLRGNLAPRGAVIKQSAAKPELMTHTGRALVWDSLQQYLAEADDPDLDVDASDILIVRNVGPKGYPGMPEVGNMPLPRKILEAGILDMVRISDARMSGTSYGTIVLHVAPEAAAGGPLALVRTGDRVTLDVPNRSLSMDVSDDELERRRAQWSAPVVAGAERGWIKLYTEHVVQADEGCDLDFLQGRSGAAVGPQAF</sequence>
<name>A0A7D4QGH3_9MICO</name>
<evidence type="ECO:0000259" key="10">
    <source>
        <dbReference type="Pfam" id="PF24877"/>
    </source>
</evidence>
<dbReference type="NCBIfam" id="NF004784">
    <property type="entry name" value="PRK06131.1"/>
    <property type="match status" value="1"/>
</dbReference>
<comment type="similarity">
    <text evidence="1">Belongs to the IlvD/Edd family.</text>
</comment>
<keyword evidence="5" id="KW-0411">Iron-sulfur</keyword>
<evidence type="ECO:0000256" key="5">
    <source>
        <dbReference type="ARBA" id="ARBA00023014"/>
    </source>
</evidence>
<dbReference type="Gene3D" id="3.50.30.80">
    <property type="entry name" value="IlvD/EDD C-terminal domain-like"/>
    <property type="match status" value="1"/>
</dbReference>
<dbReference type="GO" id="GO:0016836">
    <property type="term" value="F:hydro-lyase activity"/>
    <property type="evidence" value="ECO:0007669"/>
    <property type="project" value="UniProtKB-ARBA"/>
</dbReference>
<evidence type="ECO:0000313" key="12">
    <source>
        <dbReference type="Proteomes" id="UP000502498"/>
    </source>
</evidence>
<evidence type="ECO:0000256" key="7">
    <source>
        <dbReference type="ARBA" id="ARBA00023304"/>
    </source>
</evidence>
<evidence type="ECO:0000259" key="9">
    <source>
        <dbReference type="Pfam" id="PF00920"/>
    </source>
</evidence>
<evidence type="ECO:0000256" key="8">
    <source>
        <dbReference type="SAM" id="MobiDB-lite"/>
    </source>
</evidence>
<proteinExistence type="inferred from homology"/>
<dbReference type="Pfam" id="PF24877">
    <property type="entry name" value="ILV_EDD_C"/>
    <property type="match status" value="1"/>
</dbReference>
<dbReference type="PANTHER" id="PTHR43183">
    <property type="entry name" value="HYPOTHETICAL DIHYDROXYACID DEHYDRATASE (EUROFUNG)-RELATED"/>
    <property type="match status" value="1"/>
</dbReference>
<dbReference type="SUPFAM" id="SSF52016">
    <property type="entry name" value="LeuD/IlvD-like"/>
    <property type="match status" value="1"/>
</dbReference>
<dbReference type="AlphaFoldDB" id="A0A7D4QGH3"/>
<gene>
    <name evidence="11" type="ORF">HQM25_01910</name>
</gene>
<keyword evidence="4" id="KW-0408">Iron</keyword>
<dbReference type="GO" id="GO:0051537">
    <property type="term" value="F:2 iron, 2 sulfur cluster binding"/>
    <property type="evidence" value="ECO:0007669"/>
    <property type="project" value="UniProtKB-KW"/>
</dbReference>
<dbReference type="SUPFAM" id="SSF143975">
    <property type="entry name" value="IlvD/EDD N-terminal domain-like"/>
    <property type="match status" value="1"/>
</dbReference>
<keyword evidence="7" id="KW-0028">Amino-acid biosynthesis</keyword>
<dbReference type="InterPro" id="IPR037237">
    <property type="entry name" value="IlvD/EDD_N"/>
</dbReference>
<feature type="domain" description="Dihydroxy-acid/6-phosphogluconate dehydratase C-terminal" evidence="10">
    <location>
        <begin position="384"/>
        <end position="580"/>
    </location>
</feature>
<dbReference type="Pfam" id="PF00920">
    <property type="entry name" value="ILVD_EDD_N"/>
    <property type="match status" value="1"/>
</dbReference>
<evidence type="ECO:0000256" key="1">
    <source>
        <dbReference type="ARBA" id="ARBA00006486"/>
    </source>
</evidence>
<feature type="domain" description="Dihydroxy-acid/6-phosphogluconate dehydratase N-terminal" evidence="9">
    <location>
        <begin position="63"/>
        <end position="374"/>
    </location>
</feature>
<accession>A0A7D4QGH3</accession>
<dbReference type="PANTHER" id="PTHR43183:SF1">
    <property type="entry name" value="HYPOTHETICAL DIHYDROXY-ACID DEHYDRATASE (EUROFUNG)-RELATED"/>
    <property type="match status" value="1"/>
</dbReference>
<dbReference type="GO" id="GO:0046872">
    <property type="term" value="F:metal ion binding"/>
    <property type="evidence" value="ECO:0007669"/>
    <property type="project" value="UniProtKB-KW"/>
</dbReference>
<keyword evidence="2" id="KW-0001">2Fe-2S</keyword>
<keyword evidence="6" id="KW-0456">Lyase</keyword>
<evidence type="ECO:0000256" key="2">
    <source>
        <dbReference type="ARBA" id="ARBA00022714"/>
    </source>
</evidence>
<dbReference type="InterPro" id="IPR042096">
    <property type="entry name" value="Dihydro-acid_dehy_C"/>
</dbReference>
<dbReference type="EMBL" id="CP054038">
    <property type="protein sequence ID" value="QKJ18276.1"/>
    <property type="molecule type" value="Genomic_DNA"/>
</dbReference>
<evidence type="ECO:0000256" key="3">
    <source>
        <dbReference type="ARBA" id="ARBA00022723"/>
    </source>
</evidence>
<reference evidence="11 12" key="1">
    <citation type="submission" date="2020-05" db="EMBL/GenBank/DDBJ databases">
        <title>Strain PA2F3 complete genome.</title>
        <authorList>
            <person name="Kim Y.-S."/>
            <person name="Kim S.-J."/>
            <person name="Jung H.-k."/>
            <person name="Kim S.-E."/>
            <person name="Kim K.-H."/>
        </authorList>
    </citation>
    <scope>NUCLEOTIDE SEQUENCE [LARGE SCALE GENOMIC DNA]</scope>
    <source>
        <strain evidence="11 12">PA2F3</strain>
    </source>
</reference>
<organism evidence="11 12">
    <name type="scientific">Microbacterium hominis</name>
    <dbReference type="NCBI Taxonomy" id="162426"/>
    <lineage>
        <taxon>Bacteria</taxon>
        <taxon>Bacillati</taxon>
        <taxon>Actinomycetota</taxon>
        <taxon>Actinomycetes</taxon>
        <taxon>Micrococcales</taxon>
        <taxon>Microbacteriaceae</taxon>
        <taxon>Microbacterium</taxon>
    </lineage>
</organism>
<dbReference type="Proteomes" id="UP000502498">
    <property type="component" value="Chromosome"/>
</dbReference>
<evidence type="ECO:0000313" key="11">
    <source>
        <dbReference type="EMBL" id="QKJ18276.1"/>
    </source>
</evidence>
<evidence type="ECO:0000256" key="4">
    <source>
        <dbReference type="ARBA" id="ARBA00023004"/>
    </source>
</evidence>
<dbReference type="FunFam" id="3.50.30.80:FF:000001">
    <property type="entry name" value="Dihydroxy-acid dehydratase"/>
    <property type="match status" value="1"/>
</dbReference>
<dbReference type="GO" id="GO:0009082">
    <property type="term" value="P:branched-chain amino acid biosynthetic process"/>
    <property type="evidence" value="ECO:0007669"/>
    <property type="project" value="UniProtKB-KW"/>
</dbReference>
<keyword evidence="7" id="KW-0100">Branched-chain amino acid biosynthesis</keyword>
<dbReference type="NCBIfam" id="NF009560">
    <property type="entry name" value="PRK13017.1"/>
    <property type="match status" value="1"/>
</dbReference>
<dbReference type="PROSITE" id="PS00886">
    <property type="entry name" value="ILVD_EDD_1"/>
    <property type="match status" value="1"/>
</dbReference>
<evidence type="ECO:0000256" key="6">
    <source>
        <dbReference type="ARBA" id="ARBA00023239"/>
    </source>
</evidence>
<feature type="region of interest" description="Disordered" evidence="8">
    <location>
        <begin position="1"/>
        <end position="25"/>
    </location>
</feature>
<dbReference type="InterPro" id="IPR052352">
    <property type="entry name" value="Sugar_Degrad_Dehydratases"/>
</dbReference>